<accession>A0A8X6SLY8</accession>
<protein>
    <submittedName>
        <fullName evidence="1">Uncharacterized protein</fullName>
    </submittedName>
</protein>
<dbReference type="AlphaFoldDB" id="A0A8X6SLY8"/>
<proteinExistence type="predicted"/>
<keyword evidence="2" id="KW-1185">Reference proteome</keyword>
<dbReference type="Proteomes" id="UP000887159">
    <property type="component" value="Unassembled WGS sequence"/>
</dbReference>
<organism evidence="1 2">
    <name type="scientific">Trichonephila clavipes</name>
    <name type="common">Golden silk orbweaver</name>
    <name type="synonym">Nephila clavipes</name>
    <dbReference type="NCBI Taxonomy" id="2585209"/>
    <lineage>
        <taxon>Eukaryota</taxon>
        <taxon>Metazoa</taxon>
        <taxon>Ecdysozoa</taxon>
        <taxon>Arthropoda</taxon>
        <taxon>Chelicerata</taxon>
        <taxon>Arachnida</taxon>
        <taxon>Araneae</taxon>
        <taxon>Araneomorphae</taxon>
        <taxon>Entelegynae</taxon>
        <taxon>Araneoidea</taxon>
        <taxon>Nephilidae</taxon>
        <taxon>Trichonephila</taxon>
    </lineage>
</organism>
<comment type="caution">
    <text evidence="1">The sequence shown here is derived from an EMBL/GenBank/DDBJ whole genome shotgun (WGS) entry which is preliminary data.</text>
</comment>
<evidence type="ECO:0000313" key="2">
    <source>
        <dbReference type="Proteomes" id="UP000887159"/>
    </source>
</evidence>
<reference evidence="1" key="1">
    <citation type="submission" date="2020-08" db="EMBL/GenBank/DDBJ databases">
        <title>Multicomponent nature underlies the extraordinary mechanical properties of spider dragline silk.</title>
        <authorList>
            <person name="Kono N."/>
            <person name="Nakamura H."/>
            <person name="Mori M."/>
            <person name="Yoshida Y."/>
            <person name="Ohtoshi R."/>
            <person name="Malay A.D."/>
            <person name="Moran D.A.P."/>
            <person name="Tomita M."/>
            <person name="Numata K."/>
            <person name="Arakawa K."/>
        </authorList>
    </citation>
    <scope>NUCLEOTIDE SEQUENCE</scope>
</reference>
<evidence type="ECO:0000313" key="1">
    <source>
        <dbReference type="EMBL" id="GFY13740.1"/>
    </source>
</evidence>
<sequence length="76" mass="8565">MDASPMDQIMASVFGDYRPQGIPPVHTQEPQVLDTLPSLFDESNDLISFLDNFETGLALEQQEAPMELTMPRIKKK</sequence>
<gene>
    <name evidence="1" type="ORF">TNCV_4961101</name>
</gene>
<dbReference type="EMBL" id="BMAU01021323">
    <property type="protein sequence ID" value="GFY13740.1"/>
    <property type="molecule type" value="Genomic_DNA"/>
</dbReference>
<name>A0A8X6SLY8_TRICX</name>